<dbReference type="RefSeq" id="WP_145903142.1">
    <property type="nucleotide sequence ID" value="NZ_BAAAMZ010000004.1"/>
</dbReference>
<dbReference type="OrthoDB" id="3439746at2"/>
<evidence type="ECO:0000259" key="3">
    <source>
        <dbReference type="PROSITE" id="PS50853"/>
    </source>
</evidence>
<keyword evidence="5" id="KW-1185">Reference proteome</keyword>
<sequence>MRTALGTRARLAFATATAIGFAMAAPVAAHAAGGAPVTPTELFNAYLACSTDPGAPVYVASRSFGLQVEGIAGDTDPSATDLTEQFQYWPTSDPTQVTTSSRTSYVTGNELSTSIGPLTDGQTFAWQARTVDPSGATSAWSAPCYVADDDTAPATAPTVSSPNYPAGQPVQGGAPIQFDFGAGGVGDVAGYEYSWTGDFPVPSANIGANGVPSYQDIYADPKIAVRAATLGGSGTVSLVPPSDTGLMRLSVISLDRAGNRSPVTTYDIRTTPDAPTITKHTPTTPFGEQATFKLTADPGLQSASPVVSYTVVHQSANGQTKTTVPAGSDGTAELHVVLDGPTGDTLTVSSTSADGWVSEQASWNNGYLDTTPTVTSTVYPENGSGGGTGVPGTFTFAPKIPGGDIASYTYQFNSDPTVTVPAGADGTAQITWTPPTSDWYQLTVYATTTKGVQLSPYYYSFSVN</sequence>
<evidence type="ECO:0000313" key="5">
    <source>
        <dbReference type="Proteomes" id="UP000317940"/>
    </source>
</evidence>
<dbReference type="PROSITE" id="PS50853">
    <property type="entry name" value="FN3"/>
    <property type="match status" value="1"/>
</dbReference>
<organism evidence="4 5">
    <name type="scientific">Kitasatospora viridis</name>
    <dbReference type="NCBI Taxonomy" id="281105"/>
    <lineage>
        <taxon>Bacteria</taxon>
        <taxon>Bacillati</taxon>
        <taxon>Actinomycetota</taxon>
        <taxon>Actinomycetes</taxon>
        <taxon>Kitasatosporales</taxon>
        <taxon>Streptomycetaceae</taxon>
        <taxon>Kitasatospora</taxon>
    </lineage>
</organism>
<feature type="region of interest" description="Disordered" evidence="1">
    <location>
        <begin position="263"/>
        <end position="286"/>
    </location>
</feature>
<keyword evidence="2" id="KW-0732">Signal</keyword>
<accession>A0A561UBV9</accession>
<evidence type="ECO:0000256" key="1">
    <source>
        <dbReference type="SAM" id="MobiDB-lite"/>
    </source>
</evidence>
<feature type="domain" description="Fibronectin type-III" evidence="3">
    <location>
        <begin position="52"/>
        <end position="154"/>
    </location>
</feature>
<dbReference type="AlphaFoldDB" id="A0A561UBV9"/>
<comment type="caution">
    <text evidence="4">The sequence shown here is derived from an EMBL/GenBank/DDBJ whole genome shotgun (WGS) entry which is preliminary data.</text>
</comment>
<name>A0A561UBV9_9ACTN</name>
<feature type="signal peptide" evidence="2">
    <location>
        <begin position="1"/>
        <end position="24"/>
    </location>
</feature>
<feature type="chain" id="PRO_5039656157" description="Fibronectin type-III domain-containing protein" evidence="2">
    <location>
        <begin position="25"/>
        <end position="464"/>
    </location>
</feature>
<gene>
    <name evidence="4" type="ORF">FHX73_11614</name>
</gene>
<proteinExistence type="predicted"/>
<evidence type="ECO:0000256" key="2">
    <source>
        <dbReference type="SAM" id="SignalP"/>
    </source>
</evidence>
<dbReference type="InterPro" id="IPR003961">
    <property type="entry name" value="FN3_dom"/>
</dbReference>
<dbReference type="EMBL" id="VIWT01000001">
    <property type="protein sequence ID" value="TWF96841.1"/>
    <property type="molecule type" value="Genomic_DNA"/>
</dbReference>
<reference evidence="4 5" key="1">
    <citation type="submission" date="2019-06" db="EMBL/GenBank/DDBJ databases">
        <title>Sequencing the genomes of 1000 actinobacteria strains.</title>
        <authorList>
            <person name="Klenk H.-P."/>
        </authorList>
    </citation>
    <scope>NUCLEOTIDE SEQUENCE [LARGE SCALE GENOMIC DNA]</scope>
    <source>
        <strain evidence="4 5">DSM 44826</strain>
    </source>
</reference>
<protein>
    <recommendedName>
        <fullName evidence="3">Fibronectin type-III domain-containing protein</fullName>
    </recommendedName>
</protein>
<dbReference type="Proteomes" id="UP000317940">
    <property type="component" value="Unassembled WGS sequence"/>
</dbReference>
<evidence type="ECO:0000313" key="4">
    <source>
        <dbReference type="EMBL" id="TWF96841.1"/>
    </source>
</evidence>